<proteinExistence type="predicted"/>
<evidence type="ECO:0000256" key="1">
    <source>
        <dbReference type="ARBA" id="ARBA00004141"/>
    </source>
</evidence>
<gene>
    <name evidence="6" type="ORF">GCM10025868_20900</name>
</gene>
<name>A0ABQ6JHY0_9ACTN</name>
<keyword evidence="4 5" id="KW-0472">Membrane</keyword>
<reference evidence="7" key="1">
    <citation type="journal article" date="2019" name="Int. J. Syst. Evol. Microbiol.">
        <title>The Global Catalogue of Microorganisms (GCM) 10K type strain sequencing project: providing services to taxonomists for standard genome sequencing and annotation.</title>
        <authorList>
            <consortium name="The Broad Institute Genomics Platform"/>
            <consortium name="The Broad Institute Genome Sequencing Center for Infectious Disease"/>
            <person name="Wu L."/>
            <person name="Ma J."/>
        </authorList>
    </citation>
    <scope>NUCLEOTIDE SEQUENCE [LARGE SCALE GENOMIC DNA]</scope>
    <source>
        <strain evidence="7">NBRC 108730</strain>
    </source>
</reference>
<dbReference type="SUPFAM" id="SSF161098">
    <property type="entry name" value="MetI-like"/>
    <property type="match status" value="1"/>
</dbReference>
<dbReference type="InterPro" id="IPR035906">
    <property type="entry name" value="MetI-like_sf"/>
</dbReference>
<dbReference type="Proteomes" id="UP001157017">
    <property type="component" value="Unassembled WGS sequence"/>
</dbReference>
<evidence type="ECO:0000313" key="7">
    <source>
        <dbReference type="Proteomes" id="UP001157017"/>
    </source>
</evidence>
<protein>
    <recommendedName>
        <fullName evidence="8">Sugar ABC transporter permease</fullName>
    </recommendedName>
</protein>
<keyword evidence="3 5" id="KW-1133">Transmembrane helix</keyword>
<keyword evidence="7" id="KW-1185">Reference proteome</keyword>
<evidence type="ECO:0000256" key="5">
    <source>
        <dbReference type="SAM" id="Phobius"/>
    </source>
</evidence>
<evidence type="ECO:0000313" key="6">
    <source>
        <dbReference type="EMBL" id="GMA86840.1"/>
    </source>
</evidence>
<evidence type="ECO:0000256" key="2">
    <source>
        <dbReference type="ARBA" id="ARBA00022692"/>
    </source>
</evidence>
<feature type="transmembrane region" description="Helical" evidence="5">
    <location>
        <begin position="12"/>
        <end position="35"/>
    </location>
</feature>
<dbReference type="EMBL" id="BSUZ01000001">
    <property type="protein sequence ID" value="GMA86840.1"/>
    <property type="molecule type" value="Genomic_DNA"/>
</dbReference>
<evidence type="ECO:0008006" key="8">
    <source>
        <dbReference type="Google" id="ProtNLM"/>
    </source>
</evidence>
<accession>A0ABQ6JHY0</accession>
<evidence type="ECO:0000256" key="4">
    <source>
        <dbReference type="ARBA" id="ARBA00023136"/>
    </source>
</evidence>
<sequence length="54" mass="5954">MRGSADAAQRAKPVWAVVTWVIVVLFFAPVAWMVLTSFHTESDAARNPRGRSPV</sequence>
<evidence type="ECO:0000256" key="3">
    <source>
        <dbReference type="ARBA" id="ARBA00022989"/>
    </source>
</evidence>
<keyword evidence="2 5" id="KW-0812">Transmembrane</keyword>
<comment type="caution">
    <text evidence="6">The sequence shown here is derived from an EMBL/GenBank/DDBJ whole genome shotgun (WGS) entry which is preliminary data.</text>
</comment>
<comment type="subcellular location">
    <subcellularLocation>
        <location evidence="1">Membrane</location>
        <topology evidence="1">Multi-pass membrane protein</topology>
    </subcellularLocation>
</comment>
<organism evidence="6 7">
    <name type="scientific">Angustibacter aerolatus</name>
    <dbReference type="NCBI Taxonomy" id="1162965"/>
    <lineage>
        <taxon>Bacteria</taxon>
        <taxon>Bacillati</taxon>
        <taxon>Actinomycetota</taxon>
        <taxon>Actinomycetes</taxon>
        <taxon>Kineosporiales</taxon>
        <taxon>Kineosporiaceae</taxon>
    </lineage>
</organism>